<organism evidence="1 2">
    <name type="scientific">Undibacterium pigrum</name>
    <dbReference type="NCBI Taxonomy" id="401470"/>
    <lineage>
        <taxon>Bacteria</taxon>
        <taxon>Pseudomonadati</taxon>
        <taxon>Pseudomonadota</taxon>
        <taxon>Betaproteobacteria</taxon>
        <taxon>Burkholderiales</taxon>
        <taxon>Oxalobacteraceae</taxon>
        <taxon>Undibacterium</taxon>
    </lineage>
</organism>
<protein>
    <submittedName>
        <fullName evidence="1">Uncharacterized protein</fullName>
    </submittedName>
</protein>
<dbReference type="EMBL" id="QJKB01000001">
    <property type="protein sequence ID" value="PXX46973.1"/>
    <property type="molecule type" value="Genomic_DNA"/>
</dbReference>
<dbReference type="AlphaFoldDB" id="A0A318JHZ0"/>
<proteinExistence type="predicted"/>
<comment type="caution">
    <text evidence="1">The sequence shown here is derived from an EMBL/GenBank/DDBJ whole genome shotgun (WGS) entry which is preliminary data.</text>
</comment>
<evidence type="ECO:0000313" key="2">
    <source>
        <dbReference type="Proteomes" id="UP000247792"/>
    </source>
</evidence>
<sequence length="713" mass="79492">MEVGPVLVFPKFTSVSLPVSGVILTIPEQDTFVPQARDEVTDWASYSASYYTMRTAANAVRVLIQSETLISERNQLLRELSERMESATKFRQSLGANPSNSPIEDPFLPAPPFPRTQERVVDARLALSSLLHDVAVADLKTQAAPALPVALESRLSIPVEKVNFCSALLNLDVRATQRLACEGIATQIRHDAEIFVPEIEHPACPFQRIRLNDPVLYAGHQITSTKEEFEQFLARFEDAARTYWGGLEVAQLWNQNDIDALISWGVILPEKIRGRLDNDGPDIELAEVRLSWRERVDLISKQWKEVAERISQHQKMLQSIGANFLSYFTNGWPTTAPVNAEDRGIWIAQEAAKALYGDMSFAQGLETSLSKLGPIILNYLYLEASKENELGPPVDIKVRLKTSTMAVVTYAVSELMATQFEYRIGELGGIRFQFGKQSLPKLSQRDFDILDRLEPGSLPNGRDLGVPVTFQREALRNPRALDTRTQDIEQWRMDFEDFLSPVQLKDAPLRLYRRIYEQVAQEVGLIRAGAENIAKINDLQSAVEAINGRLGVNSESDPGVTLPGDNRVIAVHVSSGEFIGSGRPVLTLREAFRVDAKVFIDIDSYSSITMPPLTVWLVSINGIAQIETKVQFAAVIGTAQTQDDKTLLVDTEIFAVINSMPTGIPNLPEFLPLSSRFLEAAYTGVTQDILDRTEFLLTSIRGKASLELLRRIN</sequence>
<reference evidence="1 2" key="1">
    <citation type="submission" date="2018-05" db="EMBL/GenBank/DDBJ databases">
        <title>Genomic Encyclopedia of Type Strains, Phase IV (KMG-IV): sequencing the most valuable type-strain genomes for metagenomic binning, comparative biology and taxonomic classification.</title>
        <authorList>
            <person name="Goeker M."/>
        </authorList>
    </citation>
    <scope>NUCLEOTIDE SEQUENCE [LARGE SCALE GENOMIC DNA]</scope>
    <source>
        <strain evidence="1 2">DSM 19792</strain>
    </source>
</reference>
<keyword evidence="2" id="KW-1185">Reference proteome</keyword>
<gene>
    <name evidence="1" type="ORF">DFR42_101549</name>
</gene>
<dbReference type="Proteomes" id="UP000247792">
    <property type="component" value="Unassembled WGS sequence"/>
</dbReference>
<name>A0A318JHZ0_9BURK</name>
<accession>A0A318JHZ0</accession>
<dbReference type="RefSeq" id="WP_110253407.1">
    <property type="nucleotide sequence ID" value="NZ_QJKB01000001.1"/>
</dbReference>
<evidence type="ECO:0000313" key="1">
    <source>
        <dbReference type="EMBL" id="PXX46973.1"/>
    </source>
</evidence>